<keyword evidence="2" id="KW-1185">Reference proteome</keyword>
<dbReference type="EMBL" id="CAJVQB010052187">
    <property type="protein sequence ID" value="CAG8835787.1"/>
    <property type="molecule type" value="Genomic_DNA"/>
</dbReference>
<proteinExistence type="predicted"/>
<evidence type="ECO:0000313" key="1">
    <source>
        <dbReference type="EMBL" id="CAG8835787.1"/>
    </source>
</evidence>
<dbReference type="Proteomes" id="UP000789901">
    <property type="component" value="Unassembled WGS sequence"/>
</dbReference>
<organism evidence="1 2">
    <name type="scientific">Gigaspora margarita</name>
    <dbReference type="NCBI Taxonomy" id="4874"/>
    <lineage>
        <taxon>Eukaryota</taxon>
        <taxon>Fungi</taxon>
        <taxon>Fungi incertae sedis</taxon>
        <taxon>Mucoromycota</taxon>
        <taxon>Glomeromycotina</taxon>
        <taxon>Glomeromycetes</taxon>
        <taxon>Diversisporales</taxon>
        <taxon>Gigasporaceae</taxon>
        <taxon>Gigaspora</taxon>
    </lineage>
</organism>
<reference evidence="1 2" key="1">
    <citation type="submission" date="2021-06" db="EMBL/GenBank/DDBJ databases">
        <authorList>
            <person name="Kallberg Y."/>
            <person name="Tangrot J."/>
            <person name="Rosling A."/>
        </authorList>
    </citation>
    <scope>NUCLEOTIDE SEQUENCE [LARGE SCALE GENOMIC DNA]</scope>
    <source>
        <strain evidence="1 2">120-4 pot B 10/14</strain>
    </source>
</reference>
<sequence length="127" mass="14802">KASTSWTNLKDGIIKKIKSENETTQAKIVKDVLKINKKRNWYIKGLNKLYQSKVDSSCLKNYDKTKKRALEMKDFRRDKNNSKEKDQSIPKVIAEFSNIDINFLAKDFARLKICHIDQKLVKIGPTK</sequence>
<protein>
    <submittedName>
        <fullName evidence="1">33984_t:CDS:1</fullName>
    </submittedName>
</protein>
<gene>
    <name evidence="1" type="ORF">GMARGA_LOCUS32738</name>
</gene>
<name>A0ABN7WMB8_GIGMA</name>
<evidence type="ECO:0000313" key="2">
    <source>
        <dbReference type="Proteomes" id="UP000789901"/>
    </source>
</evidence>
<accession>A0ABN7WMB8</accession>
<feature type="non-terminal residue" evidence="1">
    <location>
        <position position="1"/>
    </location>
</feature>
<comment type="caution">
    <text evidence="1">The sequence shown here is derived from an EMBL/GenBank/DDBJ whole genome shotgun (WGS) entry which is preliminary data.</text>
</comment>